<sequence>MRPAACIAAAFGLASPVCVVATEPLTADKVEADITTTGLQRVLWNLNKIARDNGGNRAFGTPGYRASVDFVLERAQKRFGKEMNTHLHRFSYWFEDLRQIKLTGPDGEDVRVLSPQYNVAGDLRAAPLVDTPVDDVNGSGCLPEQWTGVNATGKIALIKRGTCPVSRKLTLAKQHGAVGALVWNDRPGNAITALTLGAENRNSIVPVGTITQEVGLAWKARLAAGEQPLVSLLVDNSYDVRESWNVIAETKEGDPNRVVMIGAHLDSVIQGPGMNDDGSGSAAIRFAWWGAEEPGLVGSRAYTQALNATQADAIRYYFNYDMIGSVAPVYELAENEQSGVGPVLLSTYLESKGKPVTYTEFDTGSDYASFIALGIPTADIYTGEDPCYHQACDTIDNIDWDVITTNAKAAGRALATLALSLDGVPPRKPPAARRNLVGASESFRRGSAGAPRRTASKQGRRRFGV</sequence>
<dbReference type="EnsemblFungi" id="MAPG_00162T0">
    <property type="protein sequence ID" value="MAPG_00162T0"/>
    <property type="gene ID" value="MAPG_00162"/>
</dbReference>
<evidence type="ECO:0000256" key="4">
    <source>
        <dbReference type="ARBA" id="ARBA00022723"/>
    </source>
</evidence>
<feature type="chain" id="PRO_5007354123" description="Peptide hydrolase" evidence="7">
    <location>
        <begin position="22"/>
        <end position="465"/>
    </location>
</feature>
<dbReference type="Gene3D" id="3.40.630.10">
    <property type="entry name" value="Zn peptidases"/>
    <property type="match status" value="1"/>
</dbReference>
<dbReference type="InterPro" id="IPR046450">
    <property type="entry name" value="PA_dom_sf"/>
</dbReference>
<dbReference type="eggNOG" id="KOG2195">
    <property type="taxonomic scope" value="Eukaryota"/>
</dbReference>
<feature type="compositionally biased region" description="Basic residues" evidence="8">
    <location>
        <begin position="454"/>
        <end position="465"/>
    </location>
</feature>
<keyword evidence="4 7" id="KW-0479">Metal-binding</keyword>
<dbReference type="AlphaFoldDB" id="A0A0C4DK98"/>
<reference evidence="12" key="4">
    <citation type="journal article" date="2015" name="G3 (Bethesda)">
        <title>Genome sequences of three phytopathogenic species of the Magnaporthaceae family of fungi.</title>
        <authorList>
            <person name="Okagaki L.H."/>
            <person name="Nunes C.C."/>
            <person name="Sailsbery J."/>
            <person name="Clay B."/>
            <person name="Brown D."/>
            <person name="John T."/>
            <person name="Oh Y."/>
            <person name="Young N."/>
            <person name="Fitzgerald M."/>
            <person name="Haas B.J."/>
            <person name="Zeng Q."/>
            <person name="Young S."/>
            <person name="Adiconis X."/>
            <person name="Fan L."/>
            <person name="Levin J.Z."/>
            <person name="Mitchell T.K."/>
            <person name="Okubara P.A."/>
            <person name="Farman M.L."/>
            <person name="Kohn L.M."/>
            <person name="Birren B."/>
            <person name="Ma L.-J."/>
            <person name="Dean R.A."/>
        </authorList>
    </citation>
    <scope>NUCLEOTIDE SEQUENCE</scope>
    <source>
        <strain evidence="12">ATCC 64411 / 73-15</strain>
    </source>
</reference>
<reference evidence="12" key="5">
    <citation type="submission" date="2015-06" db="UniProtKB">
        <authorList>
            <consortium name="EnsemblFungi"/>
        </authorList>
    </citation>
    <scope>IDENTIFICATION</scope>
    <source>
        <strain evidence="12">ATCC 64411</strain>
    </source>
</reference>
<evidence type="ECO:0000256" key="6">
    <source>
        <dbReference type="ARBA" id="ARBA00022833"/>
    </source>
</evidence>
<dbReference type="STRING" id="644358.A0A0C4DK98"/>
<evidence type="ECO:0000256" key="5">
    <source>
        <dbReference type="ARBA" id="ARBA00022801"/>
    </source>
</evidence>
<evidence type="ECO:0000256" key="1">
    <source>
        <dbReference type="ARBA" id="ARBA00001947"/>
    </source>
</evidence>
<feature type="domain" description="PA" evidence="9">
    <location>
        <begin position="126"/>
        <end position="218"/>
    </location>
</feature>
<comment type="similarity">
    <text evidence="2">Belongs to the peptidase M28 family. M28B subfamily.</text>
</comment>
<dbReference type="EMBL" id="ADBL01000034">
    <property type="status" value="NOT_ANNOTATED_CDS"/>
    <property type="molecule type" value="Genomic_DNA"/>
</dbReference>
<feature type="region of interest" description="Disordered" evidence="8">
    <location>
        <begin position="426"/>
        <end position="465"/>
    </location>
</feature>
<dbReference type="OrthoDB" id="10013407at2759"/>
<accession>A0A0C4DK98</accession>
<keyword evidence="3 7" id="KW-0645">Protease</keyword>
<name>A0A0C4DK98_MAGP6</name>
<comment type="cofactor">
    <cofactor evidence="1">
        <name>Zn(2+)</name>
        <dbReference type="ChEBI" id="CHEBI:29105"/>
    </cofactor>
</comment>
<reference evidence="11" key="2">
    <citation type="submission" date="2010-05" db="EMBL/GenBank/DDBJ databases">
        <title>The Genome Sequence of Magnaporthe poae strain ATCC 64411.</title>
        <authorList>
            <consortium name="The Broad Institute Genome Sequencing Platform"/>
            <consortium name="Broad Institute Genome Sequencing Center for Infectious Disease"/>
            <person name="Ma L.-J."/>
            <person name="Dead R."/>
            <person name="Young S."/>
            <person name="Zeng Q."/>
            <person name="Koehrsen M."/>
            <person name="Alvarado L."/>
            <person name="Berlin A."/>
            <person name="Chapman S.B."/>
            <person name="Chen Z."/>
            <person name="Freedman E."/>
            <person name="Gellesch M."/>
            <person name="Goldberg J."/>
            <person name="Griggs A."/>
            <person name="Gujja S."/>
            <person name="Heilman E.R."/>
            <person name="Heiman D."/>
            <person name="Hepburn T."/>
            <person name="Howarth C."/>
            <person name="Jen D."/>
            <person name="Larson L."/>
            <person name="Mehta T."/>
            <person name="Neiman D."/>
            <person name="Pearson M."/>
            <person name="Roberts A."/>
            <person name="Saif S."/>
            <person name="Shea T."/>
            <person name="Shenoy N."/>
            <person name="Sisk P."/>
            <person name="Stolte C."/>
            <person name="Sykes S."/>
            <person name="Walk T."/>
            <person name="White J."/>
            <person name="Yandava C."/>
            <person name="Haas B."/>
            <person name="Nusbaum C."/>
            <person name="Birren B."/>
        </authorList>
    </citation>
    <scope>NUCLEOTIDE SEQUENCE</scope>
    <source>
        <strain evidence="11">ATCC 64411</strain>
    </source>
</reference>
<protein>
    <recommendedName>
        <fullName evidence="7">Peptide hydrolase</fullName>
        <ecNumber evidence="7">3.4.-.-</ecNumber>
    </recommendedName>
</protein>
<dbReference type="OMA" id="WYERVEA"/>
<proteinExistence type="inferred from homology"/>
<organism evidence="12 13">
    <name type="scientific">Magnaporthiopsis poae (strain ATCC 64411 / 73-15)</name>
    <name type="common">Kentucky bluegrass fungus</name>
    <name type="synonym">Magnaporthe poae</name>
    <dbReference type="NCBI Taxonomy" id="644358"/>
    <lineage>
        <taxon>Eukaryota</taxon>
        <taxon>Fungi</taxon>
        <taxon>Dikarya</taxon>
        <taxon>Ascomycota</taxon>
        <taxon>Pezizomycotina</taxon>
        <taxon>Sordariomycetes</taxon>
        <taxon>Sordariomycetidae</taxon>
        <taxon>Magnaporthales</taxon>
        <taxon>Magnaporthaceae</taxon>
        <taxon>Magnaporthiopsis</taxon>
    </lineage>
</organism>
<evidence type="ECO:0000256" key="7">
    <source>
        <dbReference type="RuleBase" id="RU361240"/>
    </source>
</evidence>
<dbReference type="PANTHER" id="PTHR12147">
    <property type="entry name" value="METALLOPEPTIDASE M28 FAMILY MEMBER"/>
    <property type="match status" value="1"/>
</dbReference>
<dbReference type="EMBL" id="GL876966">
    <property type="protein sequence ID" value="KLU81067.1"/>
    <property type="molecule type" value="Genomic_DNA"/>
</dbReference>
<dbReference type="Pfam" id="PF02225">
    <property type="entry name" value="PA"/>
    <property type="match status" value="1"/>
</dbReference>
<dbReference type="Gene3D" id="3.50.30.30">
    <property type="match status" value="1"/>
</dbReference>
<dbReference type="Proteomes" id="UP000011715">
    <property type="component" value="Unassembled WGS sequence"/>
</dbReference>
<evidence type="ECO:0000259" key="10">
    <source>
        <dbReference type="Pfam" id="PF04389"/>
    </source>
</evidence>
<evidence type="ECO:0000256" key="2">
    <source>
        <dbReference type="ARBA" id="ARBA00005634"/>
    </source>
</evidence>
<dbReference type="GO" id="GO:0006508">
    <property type="term" value="P:proteolysis"/>
    <property type="evidence" value="ECO:0007669"/>
    <property type="project" value="UniProtKB-KW"/>
</dbReference>
<dbReference type="VEuPathDB" id="FungiDB:MAPG_00162"/>
<evidence type="ECO:0000313" key="13">
    <source>
        <dbReference type="Proteomes" id="UP000011715"/>
    </source>
</evidence>
<gene>
    <name evidence="11" type="ORF">MAPG_00162</name>
</gene>
<dbReference type="InterPro" id="IPR045175">
    <property type="entry name" value="M28_fam"/>
</dbReference>
<dbReference type="EC" id="3.4.-.-" evidence="7"/>
<dbReference type="GO" id="GO:0008235">
    <property type="term" value="F:metalloexopeptidase activity"/>
    <property type="evidence" value="ECO:0007669"/>
    <property type="project" value="InterPro"/>
</dbReference>
<dbReference type="SUPFAM" id="SSF53187">
    <property type="entry name" value="Zn-dependent exopeptidases"/>
    <property type="match status" value="1"/>
</dbReference>
<keyword evidence="6 7" id="KW-0862">Zinc</keyword>
<evidence type="ECO:0000256" key="3">
    <source>
        <dbReference type="ARBA" id="ARBA00022670"/>
    </source>
</evidence>
<keyword evidence="13" id="KW-1185">Reference proteome</keyword>
<keyword evidence="7" id="KW-0732">Signal</keyword>
<evidence type="ECO:0000259" key="9">
    <source>
        <dbReference type="Pfam" id="PF02225"/>
    </source>
</evidence>
<dbReference type="Pfam" id="PF04389">
    <property type="entry name" value="Peptidase_M28"/>
    <property type="match status" value="1"/>
</dbReference>
<dbReference type="CDD" id="cd04816">
    <property type="entry name" value="PA_SaNapH_like"/>
    <property type="match status" value="1"/>
</dbReference>
<evidence type="ECO:0000313" key="12">
    <source>
        <dbReference type="EnsemblFungi" id="MAPG_00162T0"/>
    </source>
</evidence>
<reference evidence="11" key="3">
    <citation type="submission" date="2011-03" db="EMBL/GenBank/DDBJ databases">
        <title>Annotation of Magnaporthe poae ATCC 64411.</title>
        <authorList>
            <person name="Ma L.-J."/>
            <person name="Dead R."/>
            <person name="Young S.K."/>
            <person name="Zeng Q."/>
            <person name="Gargeya S."/>
            <person name="Fitzgerald M."/>
            <person name="Haas B."/>
            <person name="Abouelleil A."/>
            <person name="Alvarado L."/>
            <person name="Arachchi H.M."/>
            <person name="Berlin A."/>
            <person name="Brown A."/>
            <person name="Chapman S.B."/>
            <person name="Chen Z."/>
            <person name="Dunbar C."/>
            <person name="Freedman E."/>
            <person name="Gearin G."/>
            <person name="Gellesch M."/>
            <person name="Goldberg J."/>
            <person name="Griggs A."/>
            <person name="Gujja S."/>
            <person name="Heiman D."/>
            <person name="Howarth C."/>
            <person name="Larson L."/>
            <person name="Lui A."/>
            <person name="MacDonald P.J.P."/>
            <person name="Mehta T."/>
            <person name="Montmayeur A."/>
            <person name="Murphy C."/>
            <person name="Neiman D."/>
            <person name="Pearson M."/>
            <person name="Priest M."/>
            <person name="Roberts A."/>
            <person name="Saif S."/>
            <person name="Shea T."/>
            <person name="Shenoy N."/>
            <person name="Sisk P."/>
            <person name="Stolte C."/>
            <person name="Sykes S."/>
            <person name="Yandava C."/>
            <person name="Wortman J."/>
            <person name="Nusbaum C."/>
            <person name="Birren B."/>
        </authorList>
    </citation>
    <scope>NUCLEOTIDE SEQUENCE</scope>
    <source>
        <strain evidence="11">ATCC 64411</strain>
    </source>
</reference>
<dbReference type="InterPro" id="IPR003137">
    <property type="entry name" value="PA_domain"/>
</dbReference>
<evidence type="ECO:0000256" key="8">
    <source>
        <dbReference type="SAM" id="MobiDB-lite"/>
    </source>
</evidence>
<dbReference type="PANTHER" id="PTHR12147:SF26">
    <property type="entry name" value="PEPTIDASE M28 DOMAIN-CONTAINING PROTEIN"/>
    <property type="match status" value="1"/>
</dbReference>
<dbReference type="InterPro" id="IPR007484">
    <property type="entry name" value="Peptidase_M28"/>
</dbReference>
<dbReference type="SUPFAM" id="SSF52025">
    <property type="entry name" value="PA domain"/>
    <property type="match status" value="1"/>
</dbReference>
<keyword evidence="5 7" id="KW-0378">Hydrolase</keyword>
<reference evidence="13" key="1">
    <citation type="submission" date="2010-05" db="EMBL/GenBank/DDBJ databases">
        <title>The genome sequence of Magnaporthe poae strain ATCC 64411.</title>
        <authorList>
            <person name="Ma L.-J."/>
            <person name="Dead R."/>
            <person name="Young S."/>
            <person name="Zeng Q."/>
            <person name="Koehrsen M."/>
            <person name="Alvarado L."/>
            <person name="Berlin A."/>
            <person name="Chapman S.B."/>
            <person name="Chen Z."/>
            <person name="Freedman E."/>
            <person name="Gellesch M."/>
            <person name="Goldberg J."/>
            <person name="Griggs A."/>
            <person name="Gujja S."/>
            <person name="Heilman E.R."/>
            <person name="Heiman D."/>
            <person name="Hepburn T."/>
            <person name="Howarth C."/>
            <person name="Jen D."/>
            <person name="Larson L."/>
            <person name="Mehta T."/>
            <person name="Neiman D."/>
            <person name="Pearson M."/>
            <person name="Roberts A."/>
            <person name="Saif S."/>
            <person name="Shea T."/>
            <person name="Shenoy N."/>
            <person name="Sisk P."/>
            <person name="Stolte C."/>
            <person name="Sykes S."/>
            <person name="Walk T."/>
            <person name="White J."/>
            <person name="Yandava C."/>
            <person name="Haas B."/>
            <person name="Nusbaum C."/>
            <person name="Birren B."/>
        </authorList>
    </citation>
    <scope>NUCLEOTIDE SEQUENCE [LARGE SCALE GENOMIC DNA]</scope>
    <source>
        <strain evidence="13">ATCC 64411 / 73-15</strain>
    </source>
</reference>
<feature type="domain" description="Peptidase M28" evidence="10">
    <location>
        <begin position="283"/>
        <end position="410"/>
    </location>
</feature>
<dbReference type="GO" id="GO:0046872">
    <property type="term" value="F:metal ion binding"/>
    <property type="evidence" value="ECO:0007669"/>
    <property type="project" value="UniProtKB-KW"/>
</dbReference>
<evidence type="ECO:0000313" key="11">
    <source>
        <dbReference type="EMBL" id="KLU81067.1"/>
    </source>
</evidence>
<feature type="signal peptide" evidence="7">
    <location>
        <begin position="1"/>
        <end position="21"/>
    </location>
</feature>